<reference evidence="1" key="1">
    <citation type="submission" date="2018-06" db="EMBL/GenBank/DDBJ databases">
        <authorList>
            <person name="Zhirakovskaya E."/>
        </authorList>
    </citation>
    <scope>NUCLEOTIDE SEQUENCE</scope>
</reference>
<protein>
    <recommendedName>
        <fullName evidence="2">DUF4878 domain-containing protein</fullName>
    </recommendedName>
</protein>
<proteinExistence type="predicted"/>
<dbReference type="EMBL" id="UOFL01000034">
    <property type="protein sequence ID" value="VAW71934.1"/>
    <property type="molecule type" value="Genomic_DNA"/>
</dbReference>
<dbReference type="AlphaFoldDB" id="A0A3B0YSU2"/>
<organism evidence="1">
    <name type="scientific">hydrothermal vent metagenome</name>
    <dbReference type="NCBI Taxonomy" id="652676"/>
    <lineage>
        <taxon>unclassified sequences</taxon>
        <taxon>metagenomes</taxon>
        <taxon>ecological metagenomes</taxon>
    </lineage>
</organism>
<evidence type="ECO:0000313" key="1">
    <source>
        <dbReference type="EMBL" id="VAW71934.1"/>
    </source>
</evidence>
<name>A0A3B0YSU2_9ZZZZ</name>
<accession>A0A3B0YSU2</accession>
<gene>
    <name evidence="1" type="ORF">MNBD_GAMMA12-2962</name>
</gene>
<evidence type="ECO:0008006" key="2">
    <source>
        <dbReference type="Google" id="ProtNLM"/>
    </source>
</evidence>
<sequence length="150" mass="17375">MQASIKSKFSTRLMMTIFLCAIMSSQLYAQDQKDPRWTATQILTHYKAKNWKVLLVYTTGSNTKYFNSIISGKNSSRLSSITSGWRWNVVSAWDGKIGELREGVQGLVYAKFAQKDKDCYLVAMLKKDQQWYLEDIKSPKCETFKNYKAR</sequence>